<dbReference type="GO" id="GO:0005737">
    <property type="term" value="C:cytoplasm"/>
    <property type="evidence" value="ECO:0007669"/>
    <property type="project" value="UniProtKB-SubCell"/>
</dbReference>
<evidence type="ECO:0000259" key="8">
    <source>
        <dbReference type="Pfam" id="PF05239"/>
    </source>
</evidence>
<comment type="subunit">
    <text evidence="5">Binds ribosomal protein uS19.</text>
</comment>
<dbReference type="InterPro" id="IPR027275">
    <property type="entry name" value="PRC-brl_dom"/>
</dbReference>
<keyword evidence="2 5" id="KW-0690">Ribosome biogenesis</keyword>
<evidence type="ECO:0000256" key="6">
    <source>
        <dbReference type="SAM" id="MobiDB-lite"/>
    </source>
</evidence>
<dbReference type="Pfam" id="PF01782">
    <property type="entry name" value="RimM"/>
    <property type="match status" value="1"/>
</dbReference>
<evidence type="ECO:0000256" key="4">
    <source>
        <dbReference type="ARBA" id="ARBA00023186"/>
    </source>
</evidence>
<evidence type="ECO:0000256" key="1">
    <source>
        <dbReference type="ARBA" id="ARBA00022490"/>
    </source>
</evidence>
<proteinExistence type="inferred from homology"/>
<dbReference type="InterPro" id="IPR011961">
    <property type="entry name" value="RimM"/>
</dbReference>
<feature type="domain" description="RimM N-terminal" evidence="7">
    <location>
        <begin position="10"/>
        <end position="85"/>
    </location>
</feature>
<protein>
    <recommendedName>
        <fullName evidence="5">Ribosome maturation factor RimM</fullName>
    </recommendedName>
</protein>
<dbReference type="SUPFAM" id="SSF50346">
    <property type="entry name" value="PRC-barrel domain"/>
    <property type="match status" value="1"/>
</dbReference>
<dbReference type="Proteomes" id="UP000525389">
    <property type="component" value="Unassembled WGS sequence"/>
</dbReference>
<dbReference type="PANTHER" id="PTHR33692:SF1">
    <property type="entry name" value="RIBOSOME MATURATION FACTOR RIMM"/>
    <property type="match status" value="1"/>
</dbReference>
<dbReference type="InterPro" id="IPR002676">
    <property type="entry name" value="RimM_N"/>
</dbReference>
<dbReference type="GO" id="GO:0006364">
    <property type="term" value="P:rRNA processing"/>
    <property type="evidence" value="ECO:0007669"/>
    <property type="project" value="UniProtKB-UniRule"/>
</dbReference>
<name>A0A7W8LP79_9DEIO</name>
<dbReference type="InterPro" id="IPR011033">
    <property type="entry name" value="PRC_barrel-like_sf"/>
</dbReference>
<keyword evidence="10" id="KW-1185">Reference proteome</keyword>
<accession>A0A7W8LP79</accession>
<dbReference type="GO" id="GO:0005840">
    <property type="term" value="C:ribosome"/>
    <property type="evidence" value="ECO:0007669"/>
    <property type="project" value="InterPro"/>
</dbReference>
<feature type="region of interest" description="Disordered" evidence="6">
    <location>
        <begin position="165"/>
        <end position="190"/>
    </location>
</feature>
<comment type="function">
    <text evidence="5">An accessory protein needed during the final step in the assembly of 30S ribosomal subunit, possibly for assembly of the head region. Essential for efficient processing of 16S rRNA. May be needed both before and after RbfA during the maturation of 16S rRNA. It has affinity for free ribosomal 30S subunits but not for 70S ribosomes.</text>
</comment>
<feature type="domain" description="PRC-barrel" evidence="8">
    <location>
        <begin position="94"/>
        <end position="148"/>
    </location>
</feature>
<dbReference type="AlphaFoldDB" id="A0A7W8LP79"/>
<comment type="similarity">
    <text evidence="5">Belongs to the RimM family.</text>
</comment>
<evidence type="ECO:0000256" key="3">
    <source>
        <dbReference type="ARBA" id="ARBA00022552"/>
    </source>
</evidence>
<gene>
    <name evidence="5" type="primary">rimM</name>
    <name evidence="9" type="ORF">HNQ09_000925</name>
</gene>
<sequence>MNPPADTTRLGHLLGPHGVQGGVKVYVLGDAAQLLRLPRVWVEGRGWLRVRRAEALAPGAALHLAGVTTREGAEALRGAKVYAADADLPALEEGRYYYHELRGLPVLGAGGEGLGEVRDVLDTGHQDLLVVSLPGGEGFLPLQAPYVVVQPGEGGRPAAIHLTGDAPEGLLADERAESAPDADPGAPEGG</sequence>
<keyword evidence="3 5" id="KW-0698">rRNA processing</keyword>
<evidence type="ECO:0000259" key="7">
    <source>
        <dbReference type="Pfam" id="PF01782"/>
    </source>
</evidence>
<keyword evidence="1 5" id="KW-0963">Cytoplasm</keyword>
<dbReference type="PANTHER" id="PTHR33692">
    <property type="entry name" value="RIBOSOME MATURATION FACTOR RIMM"/>
    <property type="match status" value="1"/>
</dbReference>
<evidence type="ECO:0000256" key="2">
    <source>
        <dbReference type="ARBA" id="ARBA00022517"/>
    </source>
</evidence>
<dbReference type="HAMAP" id="MF_00014">
    <property type="entry name" value="Ribosome_mat_RimM"/>
    <property type="match status" value="1"/>
</dbReference>
<dbReference type="GO" id="GO:0043022">
    <property type="term" value="F:ribosome binding"/>
    <property type="evidence" value="ECO:0007669"/>
    <property type="project" value="InterPro"/>
</dbReference>
<comment type="subcellular location">
    <subcellularLocation>
        <location evidence="5">Cytoplasm</location>
    </subcellularLocation>
</comment>
<organism evidence="9 10">
    <name type="scientific">Deinococcus budaensis</name>
    <dbReference type="NCBI Taxonomy" id="1665626"/>
    <lineage>
        <taxon>Bacteria</taxon>
        <taxon>Thermotogati</taxon>
        <taxon>Deinococcota</taxon>
        <taxon>Deinococci</taxon>
        <taxon>Deinococcales</taxon>
        <taxon>Deinococcaceae</taxon>
        <taxon>Deinococcus</taxon>
    </lineage>
</organism>
<dbReference type="InterPro" id="IPR036976">
    <property type="entry name" value="RimM_N_sf"/>
</dbReference>
<evidence type="ECO:0000313" key="10">
    <source>
        <dbReference type="Proteomes" id="UP000525389"/>
    </source>
</evidence>
<dbReference type="RefSeq" id="WP_184026041.1">
    <property type="nucleotide sequence ID" value="NZ_JACHFN010000002.1"/>
</dbReference>
<evidence type="ECO:0000256" key="5">
    <source>
        <dbReference type="HAMAP-Rule" id="MF_00014"/>
    </source>
</evidence>
<reference evidence="9 10" key="1">
    <citation type="submission" date="2020-08" db="EMBL/GenBank/DDBJ databases">
        <title>Genomic Encyclopedia of Type Strains, Phase IV (KMG-IV): sequencing the most valuable type-strain genomes for metagenomic binning, comparative biology and taxonomic classification.</title>
        <authorList>
            <person name="Goeker M."/>
        </authorList>
    </citation>
    <scope>NUCLEOTIDE SEQUENCE [LARGE SCALE GENOMIC DNA]</scope>
    <source>
        <strain evidence="9 10">DSM 101791</strain>
    </source>
</reference>
<keyword evidence="4 5" id="KW-0143">Chaperone</keyword>
<dbReference type="EMBL" id="JACHFN010000002">
    <property type="protein sequence ID" value="MBB5233508.1"/>
    <property type="molecule type" value="Genomic_DNA"/>
</dbReference>
<evidence type="ECO:0000313" key="9">
    <source>
        <dbReference type="EMBL" id="MBB5233508.1"/>
    </source>
</evidence>
<dbReference type="NCBIfam" id="TIGR02273">
    <property type="entry name" value="16S_RimM"/>
    <property type="match status" value="1"/>
</dbReference>
<dbReference type="GO" id="GO:0042274">
    <property type="term" value="P:ribosomal small subunit biogenesis"/>
    <property type="evidence" value="ECO:0007669"/>
    <property type="project" value="UniProtKB-UniRule"/>
</dbReference>
<dbReference type="NCBIfam" id="NF010403">
    <property type="entry name" value="PRK13829.1"/>
    <property type="match status" value="1"/>
</dbReference>
<dbReference type="Gene3D" id="2.40.30.60">
    <property type="entry name" value="RimM"/>
    <property type="match status" value="1"/>
</dbReference>
<comment type="caution">
    <text evidence="9">The sequence shown here is derived from an EMBL/GenBank/DDBJ whole genome shotgun (WGS) entry which is preliminary data.</text>
</comment>
<dbReference type="Gene3D" id="2.30.30.240">
    <property type="entry name" value="PRC-barrel domain"/>
    <property type="match status" value="1"/>
</dbReference>
<dbReference type="Pfam" id="PF05239">
    <property type="entry name" value="PRC"/>
    <property type="match status" value="1"/>
</dbReference>
<comment type="domain">
    <text evidence="5">The PRC barrel domain binds ribosomal protein uS19.</text>
</comment>